<evidence type="ECO:0000256" key="1">
    <source>
        <dbReference type="ARBA" id="ARBA00000851"/>
    </source>
</evidence>
<dbReference type="GO" id="GO:0009035">
    <property type="term" value="F:type I site-specific deoxyribonuclease activity"/>
    <property type="evidence" value="ECO:0007669"/>
    <property type="project" value="UniProtKB-EC"/>
</dbReference>
<dbReference type="InterPro" id="IPR051268">
    <property type="entry name" value="Type-I_R_enzyme_R_subunit"/>
</dbReference>
<name>A0A257T5X9_9PROT</name>
<dbReference type="Proteomes" id="UP000216779">
    <property type="component" value="Unassembled WGS sequence"/>
</dbReference>
<dbReference type="EC" id="3.1.21.3" evidence="3"/>
<dbReference type="EMBL" id="NCBC01000246">
    <property type="protein sequence ID" value="OYV80819.1"/>
    <property type="molecule type" value="Genomic_DNA"/>
</dbReference>
<dbReference type="Gene3D" id="3.90.1570.50">
    <property type="match status" value="1"/>
</dbReference>
<evidence type="ECO:0000256" key="5">
    <source>
        <dbReference type="ARBA" id="ARBA00022741"/>
    </source>
</evidence>
<keyword evidence="11" id="KW-0732">Signal</keyword>
<comment type="catalytic activity">
    <reaction evidence="1">
        <text>Endonucleolytic cleavage of DNA to give random double-stranded fragments with terminal 5'-phosphates, ATP is simultaneously hydrolyzed.</text>
        <dbReference type="EC" id="3.1.21.3"/>
    </reaction>
</comment>
<evidence type="ECO:0000256" key="2">
    <source>
        <dbReference type="ARBA" id="ARBA00008598"/>
    </source>
</evidence>
<evidence type="ECO:0000256" key="10">
    <source>
        <dbReference type="ARBA" id="ARBA00023125"/>
    </source>
</evidence>
<keyword evidence="5" id="KW-0547">Nucleotide-binding</keyword>
<evidence type="ECO:0000256" key="7">
    <source>
        <dbReference type="ARBA" id="ARBA00022759"/>
    </source>
</evidence>
<sequence length="201" mass="22746">MGFQQTTCWNLLRFLPGRSLVFSWLSAWSVTVSAQPHSKLTDKPFFGQNTYVRVWPLSLSVRVSERNPRGGEASARVGIYGQRTYQRWTQARNNDWLAVNQFTVIEGQNNRRPDIAVFIGGLPLAVIELRNAADEGATIWSAFNQPQTYKQRGSSFAASQERFKVWRTIEKKHDFPPDSQEEATQTVLAQAELPSAIWAAA</sequence>
<feature type="signal peptide" evidence="11">
    <location>
        <begin position="1"/>
        <end position="34"/>
    </location>
</feature>
<evidence type="ECO:0000256" key="9">
    <source>
        <dbReference type="ARBA" id="ARBA00022840"/>
    </source>
</evidence>
<dbReference type="InterPro" id="IPR007409">
    <property type="entry name" value="Restrct_endonuc_type1_HsdR_N"/>
</dbReference>
<accession>A0A257T5X9</accession>
<dbReference type="GO" id="GO:0003677">
    <property type="term" value="F:DNA binding"/>
    <property type="evidence" value="ECO:0007669"/>
    <property type="project" value="UniProtKB-KW"/>
</dbReference>
<evidence type="ECO:0000256" key="6">
    <source>
        <dbReference type="ARBA" id="ARBA00022747"/>
    </source>
</evidence>
<evidence type="ECO:0000259" key="12">
    <source>
        <dbReference type="Pfam" id="PF04313"/>
    </source>
</evidence>
<dbReference type="CDD" id="cd22332">
    <property type="entry name" value="HsdR_N"/>
    <property type="match status" value="1"/>
</dbReference>
<keyword evidence="9" id="KW-0067">ATP-binding</keyword>
<evidence type="ECO:0000256" key="3">
    <source>
        <dbReference type="ARBA" id="ARBA00012654"/>
    </source>
</evidence>
<keyword evidence="10" id="KW-0238">DNA-binding</keyword>
<protein>
    <recommendedName>
        <fullName evidence="3">type I site-specific deoxyribonuclease</fullName>
        <ecNumber evidence="3">3.1.21.3</ecNumber>
    </recommendedName>
</protein>
<evidence type="ECO:0000313" key="14">
    <source>
        <dbReference type="Proteomes" id="UP000216779"/>
    </source>
</evidence>
<evidence type="ECO:0000256" key="8">
    <source>
        <dbReference type="ARBA" id="ARBA00022801"/>
    </source>
</evidence>
<keyword evidence="8" id="KW-0378">Hydrolase</keyword>
<organism evidence="13 14">
    <name type="scientific">Acidithiobacillus ferrivorans</name>
    <dbReference type="NCBI Taxonomy" id="160808"/>
    <lineage>
        <taxon>Bacteria</taxon>
        <taxon>Pseudomonadati</taxon>
        <taxon>Pseudomonadota</taxon>
        <taxon>Acidithiobacillia</taxon>
        <taxon>Acidithiobacillales</taxon>
        <taxon>Acidithiobacillaceae</taxon>
        <taxon>Acidithiobacillus</taxon>
    </lineage>
</organism>
<keyword evidence="7" id="KW-0255">Endonuclease</keyword>
<dbReference type="PANTHER" id="PTHR30195:SF15">
    <property type="entry name" value="TYPE I RESTRICTION ENZYME HINDI ENDONUCLEASE SUBUNIT"/>
    <property type="match status" value="1"/>
</dbReference>
<keyword evidence="6" id="KW-0680">Restriction system</keyword>
<comment type="caution">
    <text evidence="13">The sequence shown here is derived from an EMBL/GenBank/DDBJ whole genome shotgun (WGS) entry which is preliminary data.</text>
</comment>
<keyword evidence="4" id="KW-0540">Nuclease</keyword>
<dbReference type="PANTHER" id="PTHR30195">
    <property type="entry name" value="TYPE I SITE-SPECIFIC DEOXYRIBONUCLEASE PROTEIN SUBUNIT M AND R"/>
    <property type="match status" value="1"/>
</dbReference>
<evidence type="ECO:0000313" key="13">
    <source>
        <dbReference type="EMBL" id="OYV80819.1"/>
    </source>
</evidence>
<dbReference type="Pfam" id="PF04313">
    <property type="entry name" value="HSDR_N"/>
    <property type="match status" value="1"/>
</dbReference>
<dbReference type="AlphaFoldDB" id="A0A257T5X9"/>
<feature type="domain" description="Restriction endonuclease type I HsdR N-terminal" evidence="12">
    <location>
        <begin position="88"/>
        <end position="157"/>
    </location>
</feature>
<reference evidence="13 14" key="1">
    <citation type="submission" date="2017-03" db="EMBL/GenBank/DDBJ databases">
        <title>Lifting the veil on microbial sulfur biogeochemistry in mining wastewaters.</title>
        <authorList>
            <person name="Kantor R.S."/>
            <person name="Colenbrander Nelson T."/>
            <person name="Marshall S."/>
            <person name="Bennett D."/>
            <person name="Apte S."/>
            <person name="Camacho D."/>
            <person name="Thomas B.C."/>
            <person name="Warren L.A."/>
            <person name="Banfield J.F."/>
        </authorList>
    </citation>
    <scope>NUCLEOTIDE SEQUENCE [LARGE SCALE GENOMIC DNA]</scope>
    <source>
        <strain evidence="13">21-59-9</strain>
    </source>
</reference>
<feature type="chain" id="PRO_5012807466" description="type I site-specific deoxyribonuclease" evidence="11">
    <location>
        <begin position="35"/>
        <end position="201"/>
    </location>
</feature>
<evidence type="ECO:0000256" key="4">
    <source>
        <dbReference type="ARBA" id="ARBA00022722"/>
    </source>
</evidence>
<dbReference type="GO" id="GO:0009307">
    <property type="term" value="P:DNA restriction-modification system"/>
    <property type="evidence" value="ECO:0007669"/>
    <property type="project" value="UniProtKB-KW"/>
</dbReference>
<gene>
    <name evidence="13" type="ORF">B7Z70_07590</name>
</gene>
<evidence type="ECO:0000256" key="11">
    <source>
        <dbReference type="SAM" id="SignalP"/>
    </source>
</evidence>
<dbReference type="GO" id="GO:0005524">
    <property type="term" value="F:ATP binding"/>
    <property type="evidence" value="ECO:0007669"/>
    <property type="project" value="UniProtKB-KW"/>
</dbReference>
<comment type="similarity">
    <text evidence="2">Belongs to the HsdR family.</text>
</comment>
<proteinExistence type="inferred from homology"/>